<dbReference type="PANTHER" id="PTHR42912">
    <property type="entry name" value="METHYLTRANSFERASE"/>
    <property type="match status" value="1"/>
</dbReference>
<dbReference type="GO" id="GO:0008757">
    <property type="term" value="F:S-adenosylmethionine-dependent methyltransferase activity"/>
    <property type="evidence" value="ECO:0007669"/>
    <property type="project" value="InterPro"/>
</dbReference>
<evidence type="ECO:0000259" key="2">
    <source>
        <dbReference type="Pfam" id="PF08241"/>
    </source>
</evidence>
<dbReference type="Proteomes" id="UP001054889">
    <property type="component" value="Unassembled WGS sequence"/>
</dbReference>
<dbReference type="InterPro" id="IPR013216">
    <property type="entry name" value="Methyltransf_11"/>
</dbReference>
<dbReference type="InterPro" id="IPR050508">
    <property type="entry name" value="Methyltransf_Superfamily"/>
</dbReference>
<feature type="domain" description="Methyltransferase type 11" evidence="2">
    <location>
        <begin position="22"/>
        <end position="74"/>
    </location>
</feature>
<evidence type="ECO:0000313" key="4">
    <source>
        <dbReference type="Proteomes" id="UP001054889"/>
    </source>
</evidence>
<evidence type="ECO:0000256" key="1">
    <source>
        <dbReference type="SAM" id="MobiDB-lite"/>
    </source>
</evidence>
<dbReference type="PANTHER" id="PTHR42912:SF80">
    <property type="entry name" value="METHYLTRANSFERASE DOMAIN-CONTAINING PROTEIN"/>
    <property type="match status" value="1"/>
</dbReference>
<evidence type="ECO:0000313" key="3">
    <source>
        <dbReference type="EMBL" id="GJN20374.1"/>
    </source>
</evidence>
<accession>A0AAV5ED15</accession>
<dbReference type="Pfam" id="PF08241">
    <property type="entry name" value="Methyltransf_11"/>
    <property type="match status" value="1"/>
</dbReference>
<reference evidence="3" key="2">
    <citation type="submission" date="2021-12" db="EMBL/GenBank/DDBJ databases">
        <title>Resequencing data analysis of finger millet.</title>
        <authorList>
            <person name="Hatakeyama M."/>
            <person name="Aluri S."/>
            <person name="Balachadran M.T."/>
            <person name="Sivarajan S.R."/>
            <person name="Poveda L."/>
            <person name="Shimizu-Inatsugi R."/>
            <person name="Schlapbach R."/>
            <person name="Sreeman S.M."/>
            <person name="Shimizu K.K."/>
        </authorList>
    </citation>
    <scope>NUCLEOTIDE SEQUENCE</scope>
</reference>
<feature type="region of interest" description="Disordered" evidence="1">
    <location>
        <begin position="1"/>
        <end position="24"/>
    </location>
</feature>
<keyword evidence="4" id="KW-1185">Reference proteome</keyword>
<dbReference type="Gene3D" id="3.40.50.150">
    <property type="entry name" value="Vaccinia Virus protein VP39"/>
    <property type="match status" value="1"/>
</dbReference>
<dbReference type="AlphaFoldDB" id="A0AAV5ED15"/>
<organism evidence="3 4">
    <name type="scientific">Eleusine coracana subsp. coracana</name>
    <dbReference type="NCBI Taxonomy" id="191504"/>
    <lineage>
        <taxon>Eukaryota</taxon>
        <taxon>Viridiplantae</taxon>
        <taxon>Streptophyta</taxon>
        <taxon>Embryophyta</taxon>
        <taxon>Tracheophyta</taxon>
        <taxon>Spermatophyta</taxon>
        <taxon>Magnoliopsida</taxon>
        <taxon>Liliopsida</taxon>
        <taxon>Poales</taxon>
        <taxon>Poaceae</taxon>
        <taxon>PACMAD clade</taxon>
        <taxon>Chloridoideae</taxon>
        <taxon>Cynodonteae</taxon>
        <taxon>Eleusininae</taxon>
        <taxon>Eleusine</taxon>
    </lineage>
</organism>
<proteinExistence type="predicted"/>
<dbReference type="SUPFAM" id="SSF53335">
    <property type="entry name" value="S-adenosyl-L-methionine-dependent methyltransferases"/>
    <property type="match status" value="1"/>
</dbReference>
<dbReference type="EMBL" id="BQKI01000074">
    <property type="protein sequence ID" value="GJN20374.1"/>
    <property type="molecule type" value="Genomic_DNA"/>
</dbReference>
<sequence length="76" mass="8384">MGRRHVRAEEGAGRAHKDGDEGLDLSPYFLTVAAQKEEKLSRQNPIRWVHANGKDTGLPSDSFDLVSLAYVVAFSD</sequence>
<reference evidence="3" key="1">
    <citation type="journal article" date="2018" name="DNA Res.">
        <title>Multiple hybrid de novo genome assembly of finger millet, an orphan allotetraploid crop.</title>
        <authorList>
            <person name="Hatakeyama M."/>
            <person name="Aluri S."/>
            <person name="Balachadran M.T."/>
            <person name="Sivarajan S.R."/>
            <person name="Patrignani A."/>
            <person name="Gruter S."/>
            <person name="Poveda L."/>
            <person name="Shimizu-Inatsugi R."/>
            <person name="Baeten J."/>
            <person name="Francoijs K.J."/>
            <person name="Nataraja K.N."/>
            <person name="Reddy Y.A.N."/>
            <person name="Phadnis S."/>
            <person name="Ravikumar R.L."/>
            <person name="Schlapbach R."/>
            <person name="Sreeman S.M."/>
            <person name="Shimizu K.K."/>
        </authorList>
    </citation>
    <scope>NUCLEOTIDE SEQUENCE</scope>
</reference>
<dbReference type="InterPro" id="IPR029063">
    <property type="entry name" value="SAM-dependent_MTases_sf"/>
</dbReference>
<protein>
    <recommendedName>
        <fullName evidence="2">Methyltransferase type 11 domain-containing protein</fullName>
    </recommendedName>
</protein>
<gene>
    <name evidence="3" type="primary">gb07744</name>
    <name evidence="3" type="ORF">PR202_gb07744</name>
</gene>
<feature type="compositionally biased region" description="Basic and acidic residues" evidence="1">
    <location>
        <begin position="7"/>
        <end position="20"/>
    </location>
</feature>
<name>A0AAV5ED15_ELECO</name>
<comment type="caution">
    <text evidence="3">The sequence shown here is derived from an EMBL/GenBank/DDBJ whole genome shotgun (WGS) entry which is preliminary data.</text>
</comment>